<dbReference type="AlphaFoldDB" id="D8QF75"/>
<evidence type="ECO:0000256" key="1">
    <source>
        <dbReference type="SAM" id="MobiDB-lite"/>
    </source>
</evidence>
<dbReference type="InParanoid" id="D8QF75"/>
<feature type="region of interest" description="Disordered" evidence="1">
    <location>
        <begin position="25"/>
        <end position="58"/>
    </location>
</feature>
<dbReference type="KEGG" id="scm:SCHCO_02704892"/>
<accession>D8QF75</accession>
<dbReference type="GeneID" id="9591753"/>
<dbReference type="RefSeq" id="XP_003028267.1">
    <property type="nucleotide sequence ID" value="XM_003028221.1"/>
</dbReference>
<feature type="non-terminal residue" evidence="2">
    <location>
        <position position="169"/>
    </location>
</feature>
<dbReference type="EMBL" id="GL377311">
    <property type="protein sequence ID" value="EFI93364.1"/>
    <property type="molecule type" value="Genomic_DNA"/>
</dbReference>
<sequence length="169" mass="18806">MSGGPSRDELKSLFAAADQAVKASAATASGQASKSASRSRQPRKPTPPKTLPRDELPPLSIKLAENTYTPFYRLGWIYTLREFVERVMKDPDAARTTSFENNVKKPFLAKYPRLPLPSFNLIGTTDTVIVYIASNVNEYSLSKARSQELVDAAKDILQQDEDPKWHSYG</sequence>
<organism evidence="3">
    <name type="scientific">Schizophyllum commune (strain H4-8 / FGSC 9210)</name>
    <name type="common">Split gill fungus</name>
    <dbReference type="NCBI Taxonomy" id="578458"/>
    <lineage>
        <taxon>Eukaryota</taxon>
        <taxon>Fungi</taxon>
        <taxon>Dikarya</taxon>
        <taxon>Basidiomycota</taxon>
        <taxon>Agaricomycotina</taxon>
        <taxon>Agaricomycetes</taxon>
        <taxon>Agaricomycetidae</taxon>
        <taxon>Agaricales</taxon>
        <taxon>Schizophyllaceae</taxon>
        <taxon>Schizophyllum</taxon>
    </lineage>
</organism>
<proteinExistence type="predicted"/>
<reference evidence="2 3" key="1">
    <citation type="journal article" date="2010" name="Nat. Biotechnol.">
        <title>Genome sequence of the model mushroom Schizophyllum commune.</title>
        <authorList>
            <person name="Ohm R.A."/>
            <person name="de Jong J.F."/>
            <person name="Lugones L.G."/>
            <person name="Aerts A."/>
            <person name="Kothe E."/>
            <person name="Stajich J.E."/>
            <person name="de Vries R.P."/>
            <person name="Record E."/>
            <person name="Levasseur A."/>
            <person name="Baker S.E."/>
            <person name="Bartholomew K.A."/>
            <person name="Coutinho P.M."/>
            <person name="Erdmann S."/>
            <person name="Fowler T.J."/>
            <person name="Gathman A.C."/>
            <person name="Lombard V."/>
            <person name="Henrissat B."/>
            <person name="Knabe N."/>
            <person name="Kuees U."/>
            <person name="Lilly W.W."/>
            <person name="Lindquist E."/>
            <person name="Lucas S."/>
            <person name="Magnuson J.K."/>
            <person name="Piumi F."/>
            <person name="Raudaskoski M."/>
            <person name="Salamov A."/>
            <person name="Schmutz J."/>
            <person name="Schwarze F.W.M.R."/>
            <person name="vanKuyk P.A."/>
            <person name="Horton J.S."/>
            <person name="Grigoriev I.V."/>
            <person name="Woesten H.A.B."/>
        </authorList>
    </citation>
    <scope>NUCLEOTIDE SEQUENCE [LARGE SCALE GENOMIC DNA]</scope>
    <source>
        <strain evidence="3">H4-8 / FGSC 9210</strain>
    </source>
</reference>
<dbReference type="OMA" id="WIMTRRE"/>
<dbReference type="OrthoDB" id="10422830at2759"/>
<feature type="compositionally biased region" description="Low complexity" evidence="1">
    <location>
        <begin position="25"/>
        <end position="36"/>
    </location>
</feature>
<protein>
    <submittedName>
        <fullName evidence="2">Expressed protein</fullName>
    </submittedName>
</protein>
<evidence type="ECO:0000313" key="2">
    <source>
        <dbReference type="EMBL" id="EFI93364.1"/>
    </source>
</evidence>
<evidence type="ECO:0000313" key="3">
    <source>
        <dbReference type="Proteomes" id="UP000007431"/>
    </source>
</evidence>
<name>D8QF75_SCHCM</name>
<dbReference type="VEuPathDB" id="FungiDB:SCHCODRAFT_02704892"/>
<dbReference type="HOGENOM" id="CLU_1579421_0_0_1"/>
<keyword evidence="3" id="KW-1185">Reference proteome</keyword>
<dbReference type="Proteomes" id="UP000007431">
    <property type="component" value="Unassembled WGS sequence"/>
</dbReference>
<gene>
    <name evidence="2" type="ORF">SCHCODRAFT_112506</name>
</gene>